<proteinExistence type="inferred from homology"/>
<keyword evidence="4" id="KW-1185">Reference proteome</keyword>
<gene>
    <name evidence="3" type="ORF">ACFFQA_04410</name>
</gene>
<dbReference type="Proteomes" id="UP001589693">
    <property type="component" value="Unassembled WGS sequence"/>
</dbReference>
<evidence type="ECO:0000256" key="1">
    <source>
        <dbReference type="ARBA" id="ARBA00007169"/>
    </source>
</evidence>
<dbReference type="EMBL" id="JBHLZU010000003">
    <property type="protein sequence ID" value="MFB9903174.1"/>
    <property type="molecule type" value="Genomic_DNA"/>
</dbReference>
<dbReference type="PANTHER" id="PTHR11487:SF0">
    <property type="entry name" value="S-ACYL FATTY ACID SYNTHASE THIOESTERASE, MEDIUM CHAIN"/>
    <property type="match status" value="1"/>
</dbReference>
<dbReference type="Pfam" id="PF00975">
    <property type="entry name" value="Thioesterase"/>
    <property type="match status" value="1"/>
</dbReference>
<dbReference type="SUPFAM" id="SSF53474">
    <property type="entry name" value="alpha/beta-Hydrolases"/>
    <property type="match status" value="1"/>
</dbReference>
<sequence length="238" mass="26655">MNDRWIRRFRPCDPGAPRLVCLPHAGGTASGFYWLSVALAPHVEVLAVQYPGRQDRLGEPVVEDVPTLADELHRALEPWQNQPPALFGHSMGALVAFELARRFPVRHLVASAQVSPSRVAEVVRLSELPEDEFVAEVEALGGFDPQVMADPELRSLVLPALRGDYKANEDYRCPPETTVDTPVTVILGDADPDVTPEEARLWQQHTRASFDLRVFEGGHFFLEQHQDEVRDLLLRLLT</sequence>
<evidence type="ECO:0000259" key="2">
    <source>
        <dbReference type="Pfam" id="PF00975"/>
    </source>
</evidence>
<dbReference type="RefSeq" id="WP_377850306.1">
    <property type="nucleotide sequence ID" value="NZ_JBHLZU010000003.1"/>
</dbReference>
<dbReference type="InterPro" id="IPR029058">
    <property type="entry name" value="AB_hydrolase_fold"/>
</dbReference>
<feature type="domain" description="Thioesterase" evidence="2">
    <location>
        <begin position="18"/>
        <end position="229"/>
    </location>
</feature>
<dbReference type="Gene3D" id="3.40.50.1820">
    <property type="entry name" value="alpha/beta hydrolase"/>
    <property type="match status" value="1"/>
</dbReference>
<protein>
    <submittedName>
        <fullName evidence="3">Thioesterase II family protein</fullName>
    </submittedName>
</protein>
<comment type="caution">
    <text evidence="3">The sequence shown here is derived from an EMBL/GenBank/DDBJ whole genome shotgun (WGS) entry which is preliminary data.</text>
</comment>
<organism evidence="3 4">
    <name type="scientific">Allokutzneria oryzae</name>
    <dbReference type="NCBI Taxonomy" id="1378989"/>
    <lineage>
        <taxon>Bacteria</taxon>
        <taxon>Bacillati</taxon>
        <taxon>Actinomycetota</taxon>
        <taxon>Actinomycetes</taxon>
        <taxon>Pseudonocardiales</taxon>
        <taxon>Pseudonocardiaceae</taxon>
        <taxon>Allokutzneria</taxon>
    </lineage>
</organism>
<dbReference type="InterPro" id="IPR012223">
    <property type="entry name" value="TEII"/>
</dbReference>
<comment type="similarity">
    <text evidence="1">Belongs to the thioesterase family.</text>
</comment>
<dbReference type="InterPro" id="IPR001031">
    <property type="entry name" value="Thioesterase"/>
</dbReference>
<accession>A0ABV5ZQK6</accession>
<name>A0ABV5ZQK6_9PSEU</name>
<evidence type="ECO:0000313" key="4">
    <source>
        <dbReference type="Proteomes" id="UP001589693"/>
    </source>
</evidence>
<dbReference type="PANTHER" id="PTHR11487">
    <property type="entry name" value="THIOESTERASE"/>
    <property type="match status" value="1"/>
</dbReference>
<evidence type="ECO:0000313" key="3">
    <source>
        <dbReference type="EMBL" id="MFB9903174.1"/>
    </source>
</evidence>
<reference evidence="3 4" key="1">
    <citation type="submission" date="2024-09" db="EMBL/GenBank/DDBJ databases">
        <authorList>
            <person name="Sun Q."/>
            <person name="Mori K."/>
        </authorList>
    </citation>
    <scope>NUCLEOTIDE SEQUENCE [LARGE SCALE GENOMIC DNA]</scope>
    <source>
        <strain evidence="3 4">TBRC 7907</strain>
    </source>
</reference>